<evidence type="ECO:0000313" key="2">
    <source>
        <dbReference type="Proteomes" id="UP000190626"/>
    </source>
</evidence>
<dbReference type="EMBL" id="MBTG01000019">
    <property type="protein sequence ID" value="OPH54973.1"/>
    <property type="molecule type" value="Genomic_DNA"/>
</dbReference>
<comment type="caution">
    <text evidence="1">The sequence shown here is derived from an EMBL/GenBank/DDBJ whole genome shotgun (WGS) entry which is preliminary data.</text>
</comment>
<accession>A0A1V4HHN7</accession>
<organism evidence="1 2">
    <name type="scientific">Paenibacillus ferrarius</name>
    <dbReference type="NCBI Taxonomy" id="1469647"/>
    <lineage>
        <taxon>Bacteria</taxon>
        <taxon>Bacillati</taxon>
        <taxon>Bacillota</taxon>
        <taxon>Bacilli</taxon>
        <taxon>Bacillales</taxon>
        <taxon>Paenibacillaceae</taxon>
        <taxon>Paenibacillus</taxon>
    </lineage>
</organism>
<sequence>MAVLVANALKLSIESDNETSFADDKEIPSGAIDAARFIWSRRGETAHTSSKTQQPIDLISEKKDLEVIMYGLEEVDEKINEILKPHRELWQIRCAKIYKKCEIETKDHWNILCRGWFNGL</sequence>
<protein>
    <submittedName>
        <fullName evidence="1">Uncharacterized protein</fullName>
    </submittedName>
</protein>
<dbReference type="Proteomes" id="UP000190626">
    <property type="component" value="Unassembled WGS sequence"/>
</dbReference>
<keyword evidence="2" id="KW-1185">Reference proteome</keyword>
<dbReference type="STRING" id="1469647.BC351_30090"/>
<proteinExistence type="predicted"/>
<reference evidence="2" key="1">
    <citation type="submission" date="2016-07" db="EMBL/GenBank/DDBJ databases">
        <authorList>
            <person name="Florea S."/>
            <person name="Webb J.S."/>
            <person name="Jaromczyk J."/>
            <person name="Schardl C.L."/>
        </authorList>
    </citation>
    <scope>NUCLEOTIDE SEQUENCE [LARGE SCALE GENOMIC DNA]</scope>
    <source>
        <strain evidence="2">CY1</strain>
    </source>
</reference>
<dbReference type="RefSeq" id="WP_079414650.1">
    <property type="nucleotide sequence ID" value="NZ_MBTG01000019.1"/>
</dbReference>
<gene>
    <name evidence="1" type="ORF">BC351_30090</name>
</gene>
<dbReference type="AlphaFoldDB" id="A0A1V4HHN7"/>
<name>A0A1V4HHN7_9BACL</name>
<evidence type="ECO:0000313" key="1">
    <source>
        <dbReference type="EMBL" id="OPH54973.1"/>
    </source>
</evidence>